<dbReference type="InterPro" id="IPR004864">
    <property type="entry name" value="LEA_2"/>
</dbReference>
<evidence type="ECO:0000313" key="9">
    <source>
        <dbReference type="Proteomes" id="UP001222027"/>
    </source>
</evidence>
<evidence type="ECO:0000256" key="2">
    <source>
        <dbReference type="ARBA" id="ARBA00022692"/>
    </source>
</evidence>
<sequence length="212" mass="23574">MTPDNPAVTLTTAAPSSQPPTLPSRQGIMRGAAITALVLTVLVGLVVLVFWLFLPPKPLEYTIDDAHIRGFNITAHALNAVFDLRLRSYNRNTRASVYYDAMEVTVWYGEQMVAISRVAPFYQPRHYVQTITVSSTAQSTPLLGPVEKNLRRNESAGELELEVRARARIRFAVGAVKKHYKLKAYCAPVVVRCIPSSHFDRVYCTTATVLNV</sequence>
<dbReference type="PANTHER" id="PTHR31234:SF39">
    <property type="entry name" value="HARPIN-INDUCED PROTEIN 1 CONTAINING PROTEIN, EXPRESSED"/>
    <property type="match status" value="1"/>
</dbReference>
<gene>
    <name evidence="8" type="ORF">OPV22_004187</name>
</gene>
<comment type="caution">
    <text evidence="8">The sequence shown here is derived from an EMBL/GenBank/DDBJ whole genome shotgun (WGS) entry which is preliminary data.</text>
</comment>
<comment type="subcellular location">
    <subcellularLocation>
        <location evidence="1">Membrane</location>
        <topology evidence="1">Single-pass membrane protein</topology>
    </subcellularLocation>
</comment>
<keyword evidence="2 6" id="KW-0812">Transmembrane</keyword>
<evidence type="ECO:0000256" key="3">
    <source>
        <dbReference type="ARBA" id="ARBA00022989"/>
    </source>
</evidence>
<keyword evidence="4 6" id="KW-0472">Membrane</keyword>
<proteinExistence type="predicted"/>
<dbReference type="Proteomes" id="UP001222027">
    <property type="component" value="Unassembled WGS sequence"/>
</dbReference>
<dbReference type="AlphaFoldDB" id="A0AAV8S2P3"/>
<evidence type="ECO:0000259" key="7">
    <source>
        <dbReference type="Pfam" id="PF03168"/>
    </source>
</evidence>
<organism evidence="8 9">
    <name type="scientific">Ensete ventricosum</name>
    <name type="common">Abyssinian banana</name>
    <name type="synonym">Musa ensete</name>
    <dbReference type="NCBI Taxonomy" id="4639"/>
    <lineage>
        <taxon>Eukaryota</taxon>
        <taxon>Viridiplantae</taxon>
        <taxon>Streptophyta</taxon>
        <taxon>Embryophyta</taxon>
        <taxon>Tracheophyta</taxon>
        <taxon>Spermatophyta</taxon>
        <taxon>Magnoliopsida</taxon>
        <taxon>Liliopsida</taxon>
        <taxon>Zingiberales</taxon>
        <taxon>Musaceae</taxon>
        <taxon>Ensete</taxon>
    </lineage>
</organism>
<keyword evidence="9" id="KW-1185">Reference proteome</keyword>
<feature type="region of interest" description="Disordered" evidence="5">
    <location>
        <begin position="1"/>
        <end position="23"/>
    </location>
</feature>
<evidence type="ECO:0000256" key="5">
    <source>
        <dbReference type="SAM" id="MobiDB-lite"/>
    </source>
</evidence>
<evidence type="ECO:0000256" key="4">
    <source>
        <dbReference type="ARBA" id="ARBA00023136"/>
    </source>
</evidence>
<evidence type="ECO:0000313" key="8">
    <source>
        <dbReference type="EMBL" id="KAJ8513753.1"/>
    </source>
</evidence>
<keyword evidence="3 6" id="KW-1133">Transmembrane helix</keyword>
<dbReference type="InterPro" id="IPR044839">
    <property type="entry name" value="NDR1-like"/>
</dbReference>
<accession>A0AAV8S2P3</accession>
<protein>
    <recommendedName>
        <fullName evidence="7">Late embryogenesis abundant protein LEA-2 subgroup domain-containing protein</fullName>
    </recommendedName>
</protein>
<dbReference type="GO" id="GO:0098542">
    <property type="term" value="P:defense response to other organism"/>
    <property type="evidence" value="ECO:0007669"/>
    <property type="project" value="InterPro"/>
</dbReference>
<dbReference type="GO" id="GO:0005886">
    <property type="term" value="C:plasma membrane"/>
    <property type="evidence" value="ECO:0007669"/>
    <property type="project" value="TreeGrafter"/>
</dbReference>
<evidence type="ECO:0000256" key="6">
    <source>
        <dbReference type="SAM" id="Phobius"/>
    </source>
</evidence>
<feature type="domain" description="Late embryogenesis abundant protein LEA-2 subgroup" evidence="7">
    <location>
        <begin position="86"/>
        <end position="175"/>
    </location>
</feature>
<feature type="transmembrane region" description="Helical" evidence="6">
    <location>
        <begin position="32"/>
        <end position="54"/>
    </location>
</feature>
<dbReference type="PANTHER" id="PTHR31234">
    <property type="entry name" value="LATE EMBRYOGENESIS ABUNDANT (LEA) HYDROXYPROLINE-RICH GLYCOPROTEIN FAMILY"/>
    <property type="match status" value="1"/>
</dbReference>
<name>A0AAV8S2P3_ENSVE</name>
<evidence type="ECO:0000256" key="1">
    <source>
        <dbReference type="ARBA" id="ARBA00004167"/>
    </source>
</evidence>
<dbReference type="EMBL" id="JAQQAF010000001">
    <property type="protein sequence ID" value="KAJ8513753.1"/>
    <property type="molecule type" value="Genomic_DNA"/>
</dbReference>
<reference evidence="8 9" key="1">
    <citation type="submission" date="2022-12" db="EMBL/GenBank/DDBJ databases">
        <title>Chromosome-scale assembly of the Ensete ventricosum genome.</title>
        <authorList>
            <person name="Dussert Y."/>
            <person name="Stocks J."/>
            <person name="Wendawek A."/>
            <person name="Woldeyes F."/>
            <person name="Nichols R.A."/>
            <person name="Borrell J.S."/>
        </authorList>
    </citation>
    <scope>NUCLEOTIDE SEQUENCE [LARGE SCALE GENOMIC DNA]</scope>
    <source>
        <strain evidence="9">cv. Maze</strain>
        <tissue evidence="8">Seeds</tissue>
    </source>
</reference>
<dbReference type="Pfam" id="PF03168">
    <property type="entry name" value="LEA_2"/>
    <property type="match status" value="1"/>
</dbReference>